<protein>
    <recommendedName>
        <fullName evidence="4">Aldehyde dehydrogenase family protein</fullName>
    </recommendedName>
</protein>
<dbReference type="Proteomes" id="UP001500151">
    <property type="component" value="Unassembled WGS sequence"/>
</dbReference>
<dbReference type="InterPro" id="IPR016161">
    <property type="entry name" value="Ald_DH/histidinol_DH"/>
</dbReference>
<dbReference type="EMBL" id="BAAASJ010000120">
    <property type="protein sequence ID" value="GAA2661703.1"/>
    <property type="molecule type" value="Genomic_DNA"/>
</dbReference>
<proteinExistence type="predicted"/>
<evidence type="ECO:0000313" key="3">
    <source>
        <dbReference type="Proteomes" id="UP001500151"/>
    </source>
</evidence>
<accession>A0ABN3RVA0</accession>
<gene>
    <name evidence="2" type="ORF">GCM10010307_80210</name>
</gene>
<evidence type="ECO:0000256" key="1">
    <source>
        <dbReference type="ARBA" id="ARBA00023002"/>
    </source>
</evidence>
<keyword evidence="1" id="KW-0560">Oxidoreductase</keyword>
<dbReference type="Gene3D" id="3.40.605.10">
    <property type="entry name" value="Aldehyde Dehydrogenase, Chain A, domain 1"/>
    <property type="match status" value="1"/>
</dbReference>
<comment type="caution">
    <text evidence="2">The sequence shown here is derived from an EMBL/GenBank/DDBJ whole genome shotgun (WGS) entry which is preliminary data.</text>
</comment>
<evidence type="ECO:0000313" key="2">
    <source>
        <dbReference type="EMBL" id="GAA2661703.1"/>
    </source>
</evidence>
<organism evidence="2 3">
    <name type="scientific">Streptomyces vastus</name>
    <dbReference type="NCBI Taxonomy" id="285451"/>
    <lineage>
        <taxon>Bacteria</taxon>
        <taxon>Bacillati</taxon>
        <taxon>Actinomycetota</taxon>
        <taxon>Actinomycetes</taxon>
        <taxon>Kitasatosporales</taxon>
        <taxon>Streptomycetaceae</taxon>
        <taxon>Streptomyces</taxon>
    </lineage>
</organism>
<sequence length="77" mass="7986">MRAFPDITKTVSHWIGGKTVEGASGTYGPVADLATGTVTTQVAFATVDAAVAAAREAITGGSRLDQPRQETNQQLPK</sequence>
<evidence type="ECO:0008006" key="4">
    <source>
        <dbReference type="Google" id="ProtNLM"/>
    </source>
</evidence>
<dbReference type="InterPro" id="IPR016162">
    <property type="entry name" value="Ald_DH_N"/>
</dbReference>
<reference evidence="2 3" key="1">
    <citation type="journal article" date="2019" name="Int. J. Syst. Evol. Microbiol.">
        <title>The Global Catalogue of Microorganisms (GCM) 10K type strain sequencing project: providing services to taxonomists for standard genome sequencing and annotation.</title>
        <authorList>
            <consortium name="The Broad Institute Genomics Platform"/>
            <consortium name="The Broad Institute Genome Sequencing Center for Infectious Disease"/>
            <person name="Wu L."/>
            <person name="Ma J."/>
        </authorList>
    </citation>
    <scope>NUCLEOTIDE SEQUENCE [LARGE SCALE GENOMIC DNA]</scope>
    <source>
        <strain evidence="2 3">JCM 4524</strain>
    </source>
</reference>
<dbReference type="SUPFAM" id="SSF53720">
    <property type="entry name" value="ALDH-like"/>
    <property type="match status" value="1"/>
</dbReference>
<keyword evidence="3" id="KW-1185">Reference proteome</keyword>
<name>A0ABN3RVA0_9ACTN</name>